<dbReference type="RefSeq" id="WP_311680807.1">
    <property type="nucleotide sequence ID" value="NZ_JAVREU010000003.1"/>
</dbReference>
<evidence type="ECO:0000313" key="1">
    <source>
        <dbReference type="EMBL" id="MDT0387846.1"/>
    </source>
</evidence>
<comment type="caution">
    <text evidence="1">The sequence shown here is derived from an EMBL/GenBank/DDBJ whole genome shotgun (WGS) entry which is preliminary data.</text>
</comment>
<organism evidence="1 2">
    <name type="scientific">Streptomyces dubilierae</name>
    <dbReference type="NCBI Taxonomy" id="3075533"/>
    <lineage>
        <taxon>Bacteria</taxon>
        <taxon>Bacillati</taxon>
        <taxon>Actinomycetota</taxon>
        <taxon>Actinomycetes</taxon>
        <taxon>Kitasatosporales</taxon>
        <taxon>Streptomycetaceae</taxon>
        <taxon>Streptomyces</taxon>
    </lineage>
</organism>
<name>A0ABU2P6R7_9ACTN</name>
<sequence length="66" mass="7763">MSSDEERFHLTLTRADRPAMQGWWRDEGTARDRFRDWVGSWGLPGARITLVDEETGAELERWPKET</sequence>
<evidence type="ECO:0000313" key="2">
    <source>
        <dbReference type="Proteomes" id="UP001183586"/>
    </source>
</evidence>
<gene>
    <name evidence="1" type="ORF">RM641_10450</name>
</gene>
<reference evidence="2" key="1">
    <citation type="submission" date="2023-07" db="EMBL/GenBank/DDBJ databases">
        <title>30 novel species of actinomycetes from the DSMZ collection.</title>
        <authorList>
            <person name="Nouioui I."/>
        </authorList>
    </citation>
    <scope>NUCLEOTIDE SEQUENCE [LARGE SCALE GENOMIC DNA]</scope>
    <source>
        <strain evidence="2">DSM 41921</strain>
    </source>
</reference>
<dbReference type="EMBL" id="JAVREU010000003">
    <property type="protein sequence ID" value="MDT0387846.1"/>
    <property type="molecule type" value="Genomic_DNA"/>
</dbReference>
<protein>
    <recommendedName>
        <fullName evidence="3">GNAT family N-acetyltransferase</fullName>
    </recommendedName>
</protein>
<accession>A0ABU2P6R7</accession>
<proteinExistence type="predicted"/>
<keyword evidence="2" id="KW-1185">Reference proteome</keyword>
<dbReference type="Proteomes" id="UP001183586">
    <property type="component" value="Unassembled WGS sequence"/>
</dbReference>
<evidence type="ECO:0008006" key="3">
    <source>
        <dbReference type="Google" id="ProtNLM"/>
    </source>
</evidence>